<accession>A0A1F5NMX1</accession>
<dbReference type="Proteomes" id="UP000176864">
    <property type="component" value="Unassembled WGS sequence"/>
</dbReference>
<gene>
    <name evidence="1" type="ORF">A2751_01075</name>
</gene>
<reference evidence="1 2" key="1">
    <citation type="journal article" date="2016" name="Nat. Commun.">
        <title>Thousands of microbial genomes shed light on interconnected biogeochemical processes in an aquifer system.</title>
        <authorList>
            <person name="Anantharaman K."/>
            <person name="Brown C.T."/>
            <person name="Hug L.A."/>
            <person name="Sharon I."/>
            <person name="Castelle C.J."/>
            <person name="Probst A.J."/>
            <person name="Thomas B.C."/>
            <person name="Singh A."/>
            <person name="Wilkins M.J."/>
            <person name="Karaoz U."/>
            <person name="Brodie E.L."/>
            <person name="Williams K.H."/>
            <person name="Hubbard S.S."/>
            <person name="Banfield J.F."/>
        </authorList>
    </citation>
    <scope>NUCLEOTIDE SEQUENCE [LARGE SCALE GENOMIC DNA]</scope>
</reference>
<comment type="caution">
    <text evidence="1">The sequence shown here is derived from an EMBL/GenBank/DDBJ whole genome shotgun (WGS) entry which is preliminary data.</text>
</comment>
<dbReference type="STRING" id="1817824.A2751_01075"/>
<evidence type="ECO:0000313" key="1">
    <source>
        <dbReference type="EMBL" id="OGE79035.1"/>
    </source>
</evidence>
<name>A0A1F5NMX1_9BACT</name>
<evidence type="ECO:0008006" key="3">
    <source>
        <dbReference type="Google" id="ProtNLM"/>
    </source>
</evidence>
<dbReference type="AlphaFoldDB" id="A0A1F5NMX1"/>
<organism evidence="1 2">
    <name type="scientific">Candidatus Doudnabacteria bacterium RIFCSPHIGHO2_01_FULL_46_14</name>
    <dbReference type="NCBI Taxonomy" id="1817824"/>
    <lineage>
        <taxon>Bacteria</taxon>
        <taxon>Candidatus Doudnaibacteriota</taxon>
    </lineage>
</organism>
<dbReference type="EMBL" id="MFEK01000010">
    <property type="protein sequence ID" value="OGE79035.1"/>
    <property type="molecule type" value="Genomic_DNA"/>
</dbReference>
<sequence length="79" mass="9297">MPSIKREKTEILSVSLPKSLRRELIRYAKEQDIPVSQYVKETLRYQLFLSQWSQVQKGFAPAFEKLGIKTDDDVEKYFG</sequence>
<protein>
    <recommendedName>
        <fullName evidence="3">Ribbon-helix-helix protein CopG domain-containing protein</fullName>
    </recommendedName>
</protein>
<evidence type="ECO:0000313" key="2">
    <source>
        <dbReference type="Proteomes" id="UP000176864"/>
    </source>
</evidence>
<proteinExistence type="predicted"/>